<sequence>MRRRPYTSSSRNRNTKTDVLVECIYTDGMTKTTYGSGSESALNASPDISMSTRTLAEEVQAIRDAFESLDYNDVDSHFACAEGDEQPYVVCRDVTVDAFNEYIRLEEDENDKLPVALRFLDLDEDGRILIVEW</sequence>
<dbReference type="GeneID" id="20812548"/>
<dbReference type="AlphaFoldDB" id="W4G783"/>
<organism evidence="1">
    <name type="scientific">Aphanomyces astaci</name>
    <name type="common">Crayfish plague agent</name>
    <dbReference type="NCBI Taxonomy" id="112090"/>
    <lineage>
        <taxon>Eukaryota</taxon>
        <taxon>Sar</taxon>
        <taxon>Stramenopiles</taxon>
        <taxon>Oomycota</taxon>
        <taxon>Saprolegniomycetes</taxon>
        <taxon>Saprolegniales</taxon>
        <taxon>Verrucalvaceae</taxon>
        <taxon>Aphanomyces</taxon>
    </lineage>
</organism>
<protein>
    <submittedName>
        <fullName evidence="1">Uncharacterized protein</fullName>
    </submittedName>
</protein>
<reference evidence="1" key="1">
    <citation type="submission" date="2013-12" db="EMBL/GenBank/DDBJ databases">
        <title>The Genome Sequence of Aphanomyces astaci APO3.</title>
        <authorList>
            <consortium name="The Broad Institute Genomics Platform"/>
            <person name="Russ C."/>
            <person name="Tyler B."/>
            <person name="van West P."/>
            <person name="Dieguez-Uribeondo J."/>
            <person name="Young S.K."/>
            <person name="Zeng Q."/>
            <person name="Gargeya S."/>
            <person name="Fitzgerald M."/>
            <person name="Abouelleil A."/>
            <person name="Alvarado L."/>
            <person name="Chapman S.B."/>
            <person name="Gainer-Dewar J."/>
            <person name="Goldberg J."/>
            <person name="Griggs A."/>
            <person name="Gujja S."/>
            <person name="Hansen M."/>
            <person name="Howarth C."/>
            <person name="Imamovic A."/>
            <person name="Ireland A."/>
            <person name="Larimer J."/>
            <person name="McCowan C."/>
            <person name="Murphy C."/>
            <person name="Pearson M."/>
            <person name="Poon T.W."/>
            <person name="Priest M."/>
            <person name="Roberts A."/>
            <person name="Saif S."/>
            <person name="Shea T."/>
            <person name="Sykes S."/>
            <person name="Wortman J."/>
            <person name="Nusbaum C."/>
            <person name="Birren B."/>
        </authorList>
    </citation>
    <scope>NUCLEOTIDE SEQUENCE [LARGE SCALE GENOMIC DNA]</scope>
    <source>
        <strain evidence="1">APO3</strain>
    </source>
</reference>
<dbReference type="VEuPathDB" id="FungiDB:H257_10552"/>
<name>W4G783_APHAT</name>
<evidence type="ECO:0000313" key="1">
    <source>
        <dbReference type="EMBL" id="ETV74929.1"/>
    </source>
</evidence>
<accession>W4G783</accession>
<gene>
    <name evidence="1" type="ORF">H257_10552</name>
</gene>
<dbReference type="RefSeq" id="XP_009835433.1">
    <property type="nucleotide sequence ID" value="XM_009837131.1"/>
</dbReference>
<proteinExistence type="predicted"/>
<dbReference type="EMBL" id="KI913142">
    <property type="protein sequence ID" value="ETV74929.1"/>
    <property type="molecule type" value="Genomic_DNA"/>
</dbReference>